<protein>
    <submittedName>
        <fullName evidence="8">Heme d1 biosynthesis radical SAM protein NirJ2</fullName>
    </submittedName>
</protein>
<dbReference type="SFLD" id="SFLDG01386">
    <property type="entry name" value="main_SPASM_domain-containing"/>
    <property type="match status" value="1"/>
</dbReference>
<evidence type="ECO:0000259" key="7">
    <source>
        <dbReference type="PROSITE" id="PS51918"/>
    </source>
</evidence>
<dbReference type="SFLD" id="SFLDS00029">
    <property type="entry name" value="Radical_SAM"/>
    <property type="match status" value="1"/>
</dbReference>
<dbReference type="SUPFAM" id="SSF102114">
    <property type="entry name" value="Radical SAM enzymes"/>
    <property type="match status" value="1"/>
</dbReference>
<dbReference type="Pfam" id="PF04055">
    <property type="entry name" value="Radical_SAM"/>
    <property type="match status" value="1"/>
</dbReference>
<dbReference type="EMBL" id="JACJLA010000002">
    <property type="protein sequence ID" value="MBM6911967.1"/>
    <property type="molecule type" value="Genomic_DNA"/>
</dbReference>
<dbReference type="InterPro" id="IPR017200">
    <property type="entry name" value="PqqE-like"/>
</dbReference>
<feature type="domain" description="Radical SAM core" evidence="7">
    <location>
        <begin position="1"/>
        <end position="212"/>
    </location>
</feature>
<comment type="cofactor">
    <cofactor evidence="1">
        <name>[4Fe-4S] cluster</name>
        <dbReference type="ChEBI" id="CHEBI:49883"/>
    </cofactor>
</comment>
<evidence type="ECO:0000256" key="6">
    <source>
        <dbReference type="ARBA" id="ARBA00023014"/>
    </source>
</evidence>
<dbReference type="PANTHER" id="PTHR11228">
    <property type="entry name" value="RADICAL SAM DOMAIN PROTEIN"/>
    <property type="match status" value="1"/>
</dbReference>
<comment type="caution">
    <text evidence="8">The sequence shown here is derived from an EMBL/GenBank/DDBJ whole genome shotgun (WGS) entry which is preliminary data.</text>
</comment>
<organism evidence="8 9">
    <name type="scientific">Veillonella magna</name>
    <dbReference type="NCBI Taxonomy" id="464322"/>
    <lineage>
        <taxon>Bacteria</taxon>
        <taxon>Bacillati</taxon>
        <taxon>Bacillota</taxon>
        <taxon>Negativicutes</taxon>
        <taxon>Veillonellales</taxon>
        <taxon>Veillonellaceae</taxon>
        <taxon>Veillonella</taxon>
    </lineage>
</organism>
<dbReference type="InterPro" id="IPR006638">
    <property type="entry name" value="Elp3/MiaA/NifB-like_rSAM"/>
</dbReference>
<name>A0ABS2GFB3_9FIRM</name>
<evidence type="ECO:0000256" key="2">
    <source>
        <dbReference type="ARBA" id="ARBA00022485"/>
    </source>
</evidence>
<gene>
    <name evidence="8" type="primary">nirJ2</name>
    <name evidence="8" type="ORF">H6A01_01315</name>
</gene>
<dbReference type="SFLD" id="SFLDG01067">
    <property type="entry name" value="SPASM/twitch_domain_containing"/>
    <property type="match status" value="1"/>
</dbReference>
<dbReference type="InterPro" id="IPR027633">
    <property type="entry name" value="rSAM_NirJ2"/>
</dbReference>
<keyword evidence="2" id="KW-0004">4Fe-4S</keyword>
<dbReference type="NCBIfam" id="TIGR04085">
    <property type="entry name" value="rSAM_more_4Fe4S"/>
    <property type="match status" value="1"/>
</dbReference>
<evidence type="ECO:0000313" key="9">
    <source>
        <dbReference type="Proteomes" id="UP000707138"/>
    </source>
</evidence>
<evidence type="ECO:0000256" key="1">
    <source>
        <dbReference type="ARBA" id="ARBA00001966"/>
    </source>
</evidence>
<keyword evidence="3" id="KW-0949">S-adenosyl-L-methionine</keyword>
<dbReference type="InterPro" id="IPR007197">
    <property type="entry name" value="rSAM"/>
</dbReference>
<evidence type="ECO:0000256" key="4">
    <source>
        <dbReference type="ARBA" id="ARBA00022723"/>
    </source>
</evidence>
<sequence length="331" mass="37563">MLISWNSTQACNLTCQHCYRDASPQALKEELTTAEAKQLIEQIAKAGFKIMIFSGGEPLMRQDMPELIAYAASQGLRPVLGTNGTLLTEDMVYTLKEAGAMRVGISLDSLDEKEHNRFRGHPDAWAMTMAGIENCRRGGLGFQIHTTVTRRNKDELLTITDWCVAHGAKGHHVFFLVPTGRGKDIENTTLRTDEYEEVLTSLMRKQKEVPLEIKPTCAPQFMRIAREEGIPLRYRRGCLAGISYCIISPTGNVQACPYLPVVSGNVRERRFDEIWFDEAIFENFRHKKPRGSCGVCKYYTVCGGCRARAYYYNDGDYMAEEPWCKFSHYKE</sequence>
<dbReference type="InterPro" id="IPR050377">
    <property type="entry name" value="Radical_SAM_PqqE_MftC-like"/>
</dbReference>
<dbReference type="NCBIfam" id="TIGR04055">
    <property type="entry name" value="rSAM_NirJ2"/>
    <property type="match status" value="1"/>
</dbReference>
<dbReference type="InterPro" id="IPR058240">
    <property type="entry name" value="rSAM_sf"/>
</dbReference>
<evidence type="ECO:0000256" key="3">
    <source>
        <dbReference type="ARBA" id="ARBA00022691"/>
    </source>
</evidence>
<keyword evidence="4" id="KW-0479">Metal-binding</keyword>
<evidence type="ECO:0000256" key="5">
    <source>
        <dbReference type="ARBA" id="ARBA00023004"/>
    </source>
</evidence>
<keyword evidence="6" id="KW-0411">Iron-sulfur</keyword>
<keyword evidence="5" id="KW-0408">Iron</keyword>
<dbReference type="Gene3D" id="3.20.20.70">
    <property type="entry name" value="Aldolase class I"/>
    <property type="match status" value="1"/>
</dbReference>
<dbReference type="Proteomes" id="UP000707138">
    <property type="component" value="Unassembled WGS sequence"/>
</dbReference>
<accession>A0ABS2GFB3</accession>
<dbReference type="CDD" id="cd21123">
    <property type="entry name" value="SPASM_MftC-like"/>
    <property type="match status" value="1"/>
</dbReference>
<dbReference type="CDD" id="cd01335">
    <property type="entry name" value="Radical_SAM"/>
    <property type="match status" value="1"/>
</dbReference>
<dbReference type="InterPro" id="IPR023885">
    <property type="entry name" value="4Fe4S-binding_SPASM_dom"/>
</dbReference>
<dbReference type="RefSeq" id="WP_205087285.1">
    <property type="nucleotide sequence ID" value="NZ_JACJLA010000002.1"/>
</dbReference>
<reference evidence="8 9" key="1">
    <citation type="journal article" date="2021" name="Sci. Rep.">
        <title>The distribution of antibiotic resistance genes in chicken gut microbiota commensals.</title>
        <authorList>
            <person name="Juricova H."/>
            <person name="Matiasovicova J."/>
            <person name="Kubasova T."/>
            <person name="Cejkova D."/>
            <person name="Rychlik I."/>
        </authorList>
    </citation>
    <scope>NUCLEOTIDE SEQUENCE [LARGE SCALE GENOMIC DNA]</scope>
    <source>
        <strain evidence="8 9">An537</strain>
    </source>
</reference>
<dbReference type="PANTHER" id="PTHR11228:SF34">
    <property type="entry name" value="TUNGSTEN-CONTAINING ALDEHYDE FERREDOXIN OXIDOREDUCTASE COFACTOR MODIFYING PROTEIN"/>
    <property type="match status" value="1"/>
</dbReference>
<dbReference type="SMART" id="SM00729">
    <property type="entry name" value="Elp3"/>
    <property type="match status" value="1"/>
</dbReference>
<dbReference type="PIRSF" id="PIRSF037420">
    <property type="entry name" value="PQQ_syn_pqqE"/>
    <property type="match status" value="1"/>
</dbReference>
<proteinExistence type="predicted"/>
<dbReference type="PROSITE" id="PS51918">
    <property type="entry name" value="RADICAL_SAM"/>
    <property type="match status" value="1"/>
</dbReference>
<keyword evidence="9" id="KW-1185">Reference proteome</keyword>
<dbReference type="InterPro" id="IPR013785">
    <property type="entry name" value="Aldolase_TIM"/>
</dbReference>
<dbReference type="Pfam" id="PF13186">
    <property type="entry name" value="SPASM"/>
    <property type="match status" value="1"/>
</dbReference>
<evidence type="ECO:0000313" key="8">
    <source>
        <dbReference type="EMBL" id="MBM6911967.1"/>
    </source>
</evidence>